<evidence type="ECO:0000313" key="7">
    <source>
        <dbReference type="EMBL" id="ABM28968.1"/>
    </source>
</evidence>
<proteinExistence type="inferred from homology"/>
<keyword evidence="5" id="KW-0653">Protein transport</keyword>
<keyword evidence="2 5" id="KW-0812">Transmembrane</keyword>
<evidence type="ECO:0000256" key="2">
    <source>
        <dbReference type="ARBA" id="ARBA00022692"/>
    </source>
</evidence>
<organism evidence="7 8">
    <name type="scientific">Nitratidesulfovibrio vulgaris (strain DP4)</name>
    <name type="common">Desulfovibrio vulgaris</name>
    <dbReference type="NCBI Taxonomy" id="391774"/>
    <lineage>
        <taxon>Bacteria</taxon>
        <taxon>Pseudomonadati</taxon>
        <taxon>Thermodesulfobacteriota</taxon>
        <taxon>Desulfovibrionia</taxon>
        <taxon>Desulfovibrionales</taxon>
        <taxon>Desulfovibrionaceae</taxon>
        <taxon>Nitratidesulfovibrio</taxon>
    </lineage>
</organism>
<feature type="transmembrane region" description="Helical" evidence="5">
    <location>
        <begin position="148"/>
        <end position="177"/>
    </location>
</feature>
<comment type="subunit">
    <text evidence="5">Forms a complex with TatA.</text>
</comment>
<comment type="caution">
    <text evidence="5">Lacks conserved residue(s) required for the propagation of feature annotation.</text>
</comment>
<comment type="subcellular location">
    <subcellularLocation>
        <location evidence="5">Cell inner membrane</location>
        <topology evidence="5">Multi-pass membrane protein</topology>
    </subcellularLocation>
    <subcellularLocation>
        <location evidence="1">Membrane</location>
        <topology evidence="1">Multi-pass membrane protein</topology>
    </subcellularLocation>
</comment>
<dbReference type="Proteomes" id="UP000009173">
    <property type="component" value="Chromosome"/>
</dbReference>
<feature type="transmembrane region" description="Helical" evidence="5">
    <location>
        <begin position="101"/>
        <end position="128"/>
    </location>
</feature>
<sequence>MTLLDHLGELRVRLVRCLIAVGLAFAGCYSFAEKLFDLLMQPLVKAMPPDSKLIFTALPEAFFVYMQVGLVAATFVASPFIFYQIWAFISPGLYEEEKKNAIPIALFSASFFIGGAAFCYFQVFPYAFEFFMGFATDRILPMPSLSEYLGFALKMLLAFGIIFEMPLFTFFLAKLGILTAGMMRRGRKYAILGIFIVAAILTPPDVFSQMLMACPMLVLYEISIFIAAAVGRKEKTDEEEDGDADEATPDERPEQGH</sequence>
<evidence type="ECO:0000256" key="1">
    <source>
        <dbReference type="ARBA" id="ARBA00004141"/>
    </source>
</evidence>
<protein>
    <recommendedName>
        <fullName evidence="5">Sec-independent protein translocase protein TatC</fullName>
    </recommendedName>
</protein>
<dbReference type="PANTHER" id="PTHR30371">
    <property type="entry name" value="SEC-INDEPENDENT PROTEIN TRANSLOCASE PROTEIN TATC"/>
    <property type="match status" value="1"/>
</dbReference>
<reference evidence="8" key="1">
    <citation type="journal article" date="2009" name="Environ. Microbiol.">
        <title>Contribution of mobile genetic elements to Desulfovibrio vulgaris genome plasticity.</title>
        <authorList>
            <person name="Walker C.B."/>
            <person name="Stolyar S."/>
            <person name="Chivian D."/>
            <person name="Pinel N."/>
            <person name="Gabster J.A."/>
            <person name="Dehal P.S."/>
            <person name="He Z."/>
            <person name="Yang Z.K."/>
            <person name="Yen H.C."/>
            <person name="Zhou J."/>
            <person name="Wall J.D."/>
            <person name="Hazen T.C."/>
            <person name="Arkin A.P."/>
            <person name="Stahl D.A."/>
        </authorList>
    </citation>
    <scope>NUCLEOTIDE SEQUENCE [LARGE SCALE GENOMIC DNA]</scope>
    <source>
        <strain evidence="8">DP4</strain>
    </source>
</reference>
<keyword evidence="5" id="KW-0811">Translocation</keyword>
<evidence type="ECO:0000313" key="8">
    <source>
        <dbReference type="Proteomes" id="UP000009173"/>
    </source>
</evidence>
<dbReference type="GO" id="GO:0033281">
    <property type="term" value="C:TAT protein transport complex"/>
    <property type="evidence" value="ECO:0007669"/>
    <property type="project" value="UniProtKB-UniRule"/>
</dbReference>
<name>A0A0H3ABE1_NITV4</name>
<dbReference type="HOGENOM" id="CLU_031942_3_3_7"/>
<dbReference type="GO" id="GO:0043953">
    <property type="term" value="P:protein transport by the Tat complex"/>
    <property type="evidence" value="ECO:0007669"/>
    <property type="project" value="UniProtKB-UniRule"/>
</dbReference>
<feature type="compositionally biased region" description="Acidic residues" evidence="6">
    <location>
        <begin position="237"/>
        <end position="248"/>
    </location>
</feature>
<dbReference type="InterPro" id="IPR002033">
    <property type="entry name" value="TatC"/>
</dbReference>
<evidence type="ECO:0000256" key="4">
    <source>
        <dbReference type="ARBA" id="ARBA00023136"/>
    </source>
</evidence>
<keyword evidence="5" id="KW-0997">Cell inner membrane</keyword>
<dbReference type="GO" id="GO:0065002">
    <property type="term" value="P:intracellular protein transmembrane transport"/>
    <property type="evidence" value="ECO:0007669"/>
    <property type="project" value="TreeGrafter"/>
</dbReference>
<dbReference type="HAMAP" id="MF_00902">
    <property type="entry name" value="TatC"/>
    <property type="match status" value="1"/>
</dbReference>
<dbReference type="AlphaFoldDB" id="A0A0H3ABE1"/>
<keyword evidence="5" id="KW-0813">Transport</keyword>
<dbReference type="EMBL" id="CP000527">
    <property type="protein sequence ID" value="ABM28968.1"/>
    <property type="molecule type" value="Genomic_DNA"/>
</dbReference>
<keyword evidence="3 5" id="KW-1133">Transmembrane helix</keyword>
<feature type="transmembrane region" description="Helical" evidence="5">
    <location>
        <begin position="189"/>
        <end position="204"/>
    </location>
</feature>
<dbReference type="KEGG" id="dvl:Dvul_1952"/>
<dbReference type="Pfam" id="PF00902">
    <property type="entry name" value="TatC"/>
    <property type="match status" value="1"/>
</dbReference>
<evidence type="ECO:0000256" key="3">
    <source>
        <dbReference type="ARBA" id="ARBA00022989"/>
    </source>
</evidence>
<comment type="function">
    <text evidence="5">Part of the twin-arginine translocation (Tat) system that transports large folded proteins containing a characteristic twin-arginine motif in their signal peptide across membranes.</text>
</comment>
<dbReference type="NCBIfam" id="TIGR00945">
    <property type="entry name" value="tatC"/>
    <property type="match status" value="1"/>
</dbReference>
<keyword evidence="5" id="KW-1003">Cell membrane</keyword>
<keyword evidence="4 5" id="KW-0472">Membrane</keyword>
<accession>A0A0H3ABE1</accession>
<dbReference type="PANTHER" id="PTHR30371:SF0">
    <property type="entry name" value="SEC-INDEPENDENT PROTEIN TRANSLOCASE PROTEIN TATC, CHLOROPLASTIC-RELATED"/>
    <property type="match status" value="1"/>
</dbReference>
<dbReference type="PRINTS" id="PR01840">
    <property type="entry name" value="TATCFAMILY"/>
</dbReference>
<dbReference type="SMR" id="A0A0H3ABE1"/>
<feature type="transmembrane region" description="Helical" evidence="5">
    <location>
        <begin position="12"/>
        <end position="32"/>
    </location>
</feature>
<evidence type="ECO:0000256" key="5">
    <source>
        <dbReference type="HAMAP-Rule" id="MF_00902"/>
    </source>
</evidence>
<feature type="region of interest" description="Disordered" evidence="6">
    <location>
        <begin position="233"/>
        <end position="257"/>
    </location>
</feature>
<gene>
    <name evidence="5" type="primary">tatC</name>
    <name evidence="7" type="ordered locus">Dvul_1952</name>
</gene>
<evidence type="ECO:0000256" key="6">
    <source>
        <dbReference type="SAM" id="MobiDB-lite"/>
    </source>
</evidence>
<feature type="transmembrane region" description="Helical" evidence="5">
    <location>
        <begin position="62"/>
        <end position="89"/>
    </location>
</feature>
<dbReference type="GO" id="GO:0009977">
    <property type="term" value="F:proton motive force dependent protein transmembrane transporter activity"/>
    <property type="evidence" value="ECO:0007669"/>
    <property type="project" value="TreeGrafter"/>
</dbReference>
<comment type="similarity">
    <text evidence="5">Belongs to the TatC family.</text>
</comment>